<dbReference type="GO" id="GO:0005886">
    <property type="term" value="C:plasma membrane"/>
    <property type="evidence" value="ECO:0007669"/>
    <property type="project" value="TreeGrafter"/>
</dbReference>
<gene>
    <name evidence="4" type="ORF">EFBL_1515</name>
</gene>
<comment type="similarity">
    <text evidence="1">Belongs to the peptidase A24 family.</text>
</comment>
<dbReference type="Gene3D" id="1.20.120.1220">
    <property type="match status" value="1"/>
</dbReference>
<evidence type="ECO:0000313" key="4">
    <source>
        <dbReference type="EMBL" id="GAX89890.1"/>
    </source>
</evidence>
<keyword evidence="5" id="KW-1185">Reference proteome</keyword>
<evidence type="ECO:0000256" key="2">
    <source>
        <dbReference type="SAM" id="Phobius"/>
    </source>
</evidence>
<dbReference type="GO" id="GO:0004190">
    <property type="term" value="F:aspartic-type endopeptidase activity"/>
    <property type="evidence" value="ECO:0007669"/>
    <property type="project" value="InterPro"/>
</dbReference>
<dbReference type="AlphaFoldDB" id="A0A292YN38"/>
<feature type="transmembrane region" description="Helical" evidence="2">
    <location>
        <begin position="129"/>
        <end position="145"/>
    </location>
</feature>
<dbReference type="InterPro" id="IPR000045">
    <property type="entry name" value="Prepilin_IV_endopep_pep"/>
</dbReference>
<dbReference type="InterPro" id="IPR050882">
    <property type="entry name" value="Prepilin_peptidase/N-MTase"/>
</dbReference>
<feature type="domain" description="Prepilin type IV endopeptidase peptidase" evidence="3">
    <location>
        <begin position="10"/>
        <end position="110"/>
    </location>
</feature>
<protein>
    <submittedName>
        <fullName evidence="4">Prepilin peptidase</fullName>
    </submittedName>
</protein>
<accession>A0A292YN38</accession>
<organism evidence="4 5">
    <name type="scientific">Effusibacillus lacus</name>
    <dbReference type="NCBI Taxonomy" id="1348429"/>
    <lineage>
        <taxon>Bacteria</taxon>
        <taxon>Bacillati</taxon>
        <taxon>Bacillota</taxon>
        <taxon>Bacilli</taxon>
        <taxon>Bacillales</taxon>
        <taxon>Alicyclobacillaceae</taxon>
        <taxon>Effusibacillus</taxon>
    </lineage>
</organism>
<dbReference type="PANTHER" id="PTHR30487">
    <property type="entry name" value="TYPE 4 PREPILIN-LIKE PROTEINS LEADER PEPTIDE-PROCESSING ENZYME"/>
    <property type="match status" value="1"/>
</dbReference>
<feature type="transmembrane region" description="Helical" evidence="2">
    <location>
        <begin position="6"/>
        <end position="23"/>
    </location>
</feature>
<feature type="transmembrane region" description="Helical" evidence="2">
    <location>
        <begin position="53"/>
        <end position="72"/>
    </location>
</feature>
<dbReference type="PANTHER" id="PTHR30487:SF0">
    <property type="entry name" value="PREPILIN LEADER PEPTIDASE_N-METHYLTRANSFERASE-RELATED"/>
    <property type="match status" value="1"/>
</dbReference>
<name>A0A292YN38_9BACL</name>
<reference evidence="5" key="1">
    <citation type="submission" date="2017-07" db="EMBL/GenBank/DDBJ databases">
        <title>Draft genome sequence of Effusibacillus lacus strain skLN1.</title>
        <authorList>
            <person name="Watanabe M."/>
            <person name="Kojima H."/>
            <person name="Fukui M."/>
        </authorList>
    </citation>
    <scope>NUCLEOTIDE SEQUENCE [LARGE SCALE GENOMIC DNA]</scope>
    <source>
        <strain evidence="5">skLN1</strain>
    </source>
</reference>
<sequence>MSMDWLIWVIMAAILLIAVVTDLKSRIIPNKLLIAGCIVLLPVHLVLHPDEIWAYFMAASVWLLGMWTLAILANGRIGGGDVKLFALLGFAVGMDLTLWTFIFAHLVAGMAVLVLWIRRRFKTGDSLAFAPYTMAGFALTGLLIFNS</sequence>
<dbReference type="GO" id="GO:0006465">
    <property type="term" value="P:signal peptide processing"/>
    <property type="evidence" value="ECO:0007669"/>
    <property type="project" value="TreeGrafter"/>
</dbReference>
<evidence type="ECO:0000256" key="1">
    <source>
        <dbReference type="ARBA" id="ARBA00005801"/>
    </source>
</evidence>
<feature type="transmembrane region" description="Helical" evidence="2">
    <location>
        <begin position="84"/>
        <end position="117"/>
    </location>
</feature>
<keyword evidence="2" id="KW-0812">Transmembrane</keyword>
<proteinExistence type="inferred from homology"/>
<dbReference type="Pfam" id="PF01478">
    <property type="entry name" value="Peptidase_A24"/>
    <property type="match status" value="1"/>
</dbReference>
<comment type="caution">
    <text evidence="4">The sequence shown here is derived from an EMBL/GenBank/DDBJ whole genome shotgun (WGS) entry which is preliminary data.</text>
</comment>
<dbReference type="Proteomes" id="UP000217785">
    <property type="component" value="Unassembled WGS sequence"/>
</dbReference>
<keyword evidence="2" id="KW-1133">Transmembrane helix</keyword>
<evidence type="ECO:0000313" key="5">
    <source>
        <dbReference type="Proteomes" id="UP000217785"/>
    </source>
</evidence>
<evidence type="ECO:0000259" key="3">
    <source>
        <dbReference type="Pfam" id="PF01478"/>
    </source>
</evidence>
<dbReference type="EMBL" id="BDUF01000033">
    <property type="protein sequence ID" value="GAX89890.1"/>
    <property type="molecule type" value="Genomic_DNA"/>
</dbReference>
<feature type="transmembrane region" description="Helical" evidence="2">
    <location>
        <begin position="30"/>
        <end position="47"/>
    </location>
</feature>
<keyword evidence="2" id="KW-0472">Membrane</keyword>